<dbReference type="InParanoid" id="A0A2J7RF90"/>
<dbReference type="InterPro" id="IPR005829">
    <property type="entry name" value="Sugar_transporter_CS"/>
</dbReference>
<dbReference type="PRINTS" id="PR00171">
    <property type="entry name" value="SUGRTRNSPORT"/>
</dbReference>
<reference evidence="7 8" key="1">
    <citation type="submission" date="2017-12" db="EMBL/GenBank/DDBJ databases">
        <title>Hemimetabolous genomes reveal molecular basis of termite eusociality.</title>
        <authorList>
            <person name="Harrison M.C."/>
            <person name="Jongepier E."/>
            <person name="Robertson H.M."/>
            <person name="Arning N."/>
            <person name="Bitard-Feildel T."/>
            <person name="Chao H."/>
            <person name="Childers C.P."/>
            <person name="Dinh H."/>
            <person name="Doddapaneni H."/>
            <person name="Dugan S."/>
            <person name="Gowin J."/>
            <person name="Greiner C."/>
            <person name="Han Y."/>
            <person name="Hu H."/>
            <person name="Hughes D.S.T."/>
            <person name="Huylmans A.-K."/>
            <person name="Kemena C."/>
            <person name="Kremer L.P.M."/>
            <person name="Lee S.L."/>
            <person name="Lopez-Ezquerra A."/>
            <person name="Mallet L."/>
            <person name="Monroy-Kuhn J.M."/>
            <person name="Moser A."/>
            <person name="Murali S.C."/>
            <person name="Muzny D.M."/>
            <person name="Otani S."/>
            <person name="Piulachs M.-D."/>
            <person name="Poelchau M."/>
            <person name="Qu J."/>
            <person name="Schaub F."/>
            <person name="Wada-Katsumata A."/>
            <person name="Worley K.C."/>
            <person name="Xie Q."/>
            <person name="Ylla G."/>
            <person name="Poulsen M."/>
            <person name="Gibbs R.A."/>
            <person name="Schal C."/>
            <person name="Richards S."/>
            <person name="Belles X."/>
            <person name="Korb J."/>
            <person name="Bornberg-Bauer E."/>
        </authorList>
    </citation>
    <scope>NUCLEOTIDE SEQUENCE [LARGE SCALE GENOMIC DNA]</scope>
    <source>
        <tissue evidence="7">Whole body</tissue>
    </source>
</reference>
<dbReference type="GO" id="GO:0016020">
    <property type="term" value="C:membrane"/>
    <property type="evidence" value="ECO:0007669"/>
    <property type="project" value="UniProtKB-SubCell"/>
</dbReference>
<evidence type="ECO:0000313" key="7">
    <source>
        <dbReference type="EMBL" id="PNF39491.1"/>
    </source>
</evidence>
<evidence type="ECO:0000259" key="6">
    <source>
        <dbReference type="PROSITE" id="PS50850"/>
    </source>
</evidence>
<dbReference type="PANTHER" id="PTHR48021">
    <property type="match status" value="1"/>
</dbReference>
<gene>
    <name evidence="7" type="primary">Tret1-2_0</name>
    <name evidence="7" type="ORF">B7P43_G11057</name>
</gene>
<evidence type="ECO:0000256" key="1">
    <source>
        <dbReference type="ARBA" id="ARBA00004141"/>
    </source>
</evidence>
<keyword evidence="4 5" id="KW-0472">Membrane</keyword>
<feature type="transmembrane region" description="Helical" evidence="5">
    <location>
        <begin position="96"/>
        <end position="114"/>
    </location>
</feature>
<dbReference type="PROSITE" id="PS00217">
    <property type="entry name" value="SUGAR_TRANSPORT_2"/>
    <property type="match status" value="1"/>
</dbReference>
<dbReference type="GO" id="GO:0022857">
    <property type="term" value="F:transmembrane transporter activity"/>
    <property type="evidence" value="ECO:0007669"/>
    <property type="project" value="InterPro"/>
</dbReference>
<comment type="subcellular location">
    <subcellularLocation>
        <location evidence="1">Membrane</location>
        <topology evidence="1">Multi-pass membrane protein</topology>
    </subcellularLocation>
</comment>
<feature type="transmembrane region" description="Helical" evidence="5">
    <location>
        <begin position="373"/>
        <end position="399"/>
    </location>
</feature>
<accession>A0A2J7RF90</accession>
<comment type="caution">
    <text evidence="7">The sequence shown here is derived from an EMBL/GenBank/DDBJ whole genome shotgun (WGS) entry which is preliminary data.</text>
</comment>
<dbReference type="FunCoup" id="A0A2J7RF90">
    <property type="interactions" value="36"/>
</dbReference>
<evidence type="ECO:0000256" key="2">
    <source>
        <dbReference type="ARBA" id="ARBA00022692"/>
    </source>
</evidence>
<feature type="transmembrane region" description="Helical" evidence="5">
    <location>
        <begin position="275"/>
        <end position="298"/>
    </location>
</feature>
<dbReference type="InterPro" id="IPR020846">
    <property type="entry name" value="MFS_dom"/>
</dbReference>
<keyword evidence="3 5" id="KW-1133">Transmembrane helix</keyword>
<dbReference type="Pfam" id="PF00083">
    <property type="entry name" value="Sugar_tr"/>
    <property type="match status" value="1"/>
</dbReference>
<dbReference type="AlphaFoldDB" id="A0A2J7RF90"/>
<feature type="transmembrane region" description="Helical" evidence="5">
    <location>
        <begin position="20"/>
        <end position="46"/>
    </location>
</feature>
<evidence type="ECO:0000313" key="8">
    <source>
        <dbReference type="Proteomes" id="UP000235965"/>
    </source>
</evidence>
<dbReference type="EMBL" id="NEVH01004413">
    <property type="protein sequence ID" value="PNF39491.1"/>
    <property type="molecule type" value="Genomic_DNA"/>
</dbReference>
<dbReference type="FunFam" id="1.20.1250.20:FF:000249">
    <property type="entry name" value="facilitated trehalose transporter Tret1"/>
    <property type="match status" value="1"/>
</dbReference>
<feature type="transmembrane region" description="Helical" evidence="5">
    <location>
        <begin position="310"/>
        <end position="331"/>
    </location>
</feature>
<feature type="transmembrane region" description="Helical" evidence="5">
    <location>
        <begin position="411"/>
        <end position="430"/>
    </location>
</feature>
<dbReference type="InterPro" id="IPR036259">
    <property type="entry name" value="MFS_trans_sf"/>
</dbReference>
<dbReference type="InterPro" id="IPR050549">
    <property type="entry name" value="MFS_Trehalose_Transporter"/>
</dbReference>
<keyword evidence="2 5" id="KW-0812">Transmembrane</keyword>
<protein>
    <submittedName>
        <fullName evidence="7">Facilitated trehalose transporter Tret1-2-like protein</fullName>
    </submittedName>
</protein>
<proteinExistence type="predicted"/>
<feature type="transmembrane region" description="Helical" evidence="5">
    <location>
        <begin position="66"/>
        <end position="87"/>
    </location>
</feature>
<organism evidence="7 8">
    <name type="scientific">Cryptotermes secundus</name>
    <dbReference type="NCBI Taxonomy" id="105785"/>
    <lineage>
        <taxon>Eukaryota</taxon>
        <taxon>Metazoa</taxon>
        <taxon>Ecdysozoa</taxon>
        <taxon>Arthropoda</taxon>
        <taxon>Hexapoda</taxon>
        <taxon>Insecta</taxon>
        <taxon>Pterygota</taxon>
        <taxon>Neoptera</taxon>
        <taxon>Polyneoptera</taxon>
        <taxon>Dictyoptera</taxon>
        <taxon>Blattodea</taxon>
        <taxon>Blattoidea</taxon>
        <taxon>Termitoidae</taxon>
        <taxon>Kalotermitidae</taxon>
        <taxon>Cryptotermitinae</taxon>
        <taxon>Cryptotermes</taxon>
    </lineage>
</organism>
<dbReference type="OrthoDB" id="6612291at2759"/>
<dbReference type="STRING" id="105785.A0A2J7RF90"/>
<feature type="transmembrane region" description="Helical" evidence="5">
    <location>
        <begin position="186"/>
        <end position="206"/>
    </location>
</feature>
<evidence type="ECO:0000256" key="3">
    <source>
        <dbReference type="ARBA" id="ARBA00022989"/>
    </source>
</evidence>
<feature type="transmembrane region" description="Helical" evidence="5">
    <location>
        <begin position="158"/>
        <end position="180"/>
    </location>
</feature>
<dbReference type="SUPFAM" id="SSF103473">
    <property type="entry name" value="MFS general substrate transporter"/>
    <property type="match status" value="1"/>
</dbReference>
<dbReference type="InterPro" id="IPR005828">
    <property type="entry name" value="MFS_sugar_transport-like"/>
</dbReference>
<dbReference type="Proteomes" id="UP000235965">
    <property type="component" value="Unassembled WGS sequence"/>
</dbReference>
<dbReference type="Gene3D" id="1.20.1250.20">
    <property type="entry name" value="MFS general substrate transporter like domains"/>
    <property type="match status" value="1"/>
</dbReference>
<dbReference type="InterPro" id="IPR003663">
    <property type="entry name" value="Sugar/inositol_transpt"/>
</dbReference>
<sequence>MMSGQVRKWLRQQSEDFYAVGFGALQFIVGAVATLATVTAGMTLGYSAVTLPAMQTADRVSEEQASWIASLSTIATPIGCLLTGVLLDCLGRRRTLMLVNAPAVVGWILIATALHSEPWLLYQVYAGRLLTGVATGMSSSPATVYVSEVADKSLRGMMVTWSSVGISLGILLVYVIGYLFPDNWRLVAGITTCFPVASVIATWFLLPESPVWLVSRGRIEEAQTSMRLIRSVPEDTSLSESLQQELDVALAREDQQDSWKDTLGFLKRPEAYKPLLVMNAFFFFQQFSGIFVVVFYAVSIVQETGSHLDGYLATVLIGVSRLATTVAISVASRRCGRRALCNASGLGMTLSIWALALYLTLAHDGTVSRGMYGWWPITSLVLYILTSTVGFLTLPWAMIGEVFPARIRGPACGVTTCLAYLFSFVTLKLYPEMKLLWGNHGLFTFYTAMALAGTACMYACLPETRGRSLAQIEDHFRGL</sequence>
<evidence type="ECO:0000256" key="5">
    <source>
        <dbReference type="SAM" id="Phobius"/>
    </source>
</evidence>
<feature type="transmembrane region" description="Helical" evidence="5">
    <location>
        <begin position="126"/>
        <end position="146"/>
    </location>
</feature>
<feature type="transmembrane region" description="Helical" evidence="5">
    <location>
        <begin position="442"/>
        <end position="461"/>
    </location>
</feature>
<evidence type="ECO:0000256" key="4">
    <source>
        <dbReference type="ARBA" id="ARBA00023136"/>
    </source>
</evidence>
<name>A0A2J7RF90_9NEOP</name>
<dbReference type="PANTHER" id="PTHR48021:SF1">
    <property type="entry name" value="GH07001P-RELATED"/>
    <property type="match status" value="1"/>
</dbReference>
<dbReference type="PROSITE" id="PS50850">
    <property type="entry name" value="MFS"/>
    <property type="match status" value="1"/>
</dbReference>
<feature type="domain" description="Major facilitator superfamily (MFS) profile" evidence="6">
    <location>
        <begin position="29"/>
        <end position="465"/>
    </location>
</feature>
<feature type="transmembrane region" description="Helical" evidence="5">
    <location>
        <begin position="343"/>
        <end position="361"/>
    </location>
</feature>
<keyword evidence="8" id="KW-1185">Reference proteome</keyword>